<dbReference type="EMBL" id="CP015243">
    <property type="protein sequence ID" value="ANF56283.1"/>
    <property type="molecule type" value="Genomic_DNA"/>
</dbReference>
<dbReference type="Pfam" id="PF02615">
    <property type="entry name" value="Ldh_2"/>
    <property type="match status" value="1"/>
</dbReference>
<dbReference type="AlphaFoldDB" id="A0A172YAK8"/>
<dbReference type="SUPFAM" id="SSF89733">
    <property type="entry name" value="L-sulfolactate dehydrogenase-like"/>
    <property type="match status" value="1"/>
</dbReference>
<dbReference type="InterPro" id="IPR003767">
    <property type="entry name" value="Malate/L-lactate_DH-like"/>
</dbReference>
<evidence type="ECO:0000313" key="4">
    <source>
        <dbReference type="Proteomes" id="UP000077875"/>
    </source>
</evidence>
<evidence type="ECO:0000256" key="2">
    <source>
        <dbReference type="ARBA" id="ARBA00023002"/>
    </source>
</evidence>
<dbReference type="RefSeq" id="WP_064121271.1">
    <property type="nucleotide sequence ID" value="NZ_CP015243.1"/>
</dbReference>
<dbReference type="Gene3D" id="1.10.1530.10">
    <property type="match status" value="1"/>
</dbReference>
<dbReference type="Proteomes" id="UP000077875">
    <property type="component" value="Chromosome"/>
</dbReference>
<evidence type="ECO:0000256" key="1">
    <source>
        <dbReference type="ARBA" id="ARBA00006056"/>
    </source>
</evidence>
<sequence>MAETRRLTLEALERLTHGVLAASGFDADHAEAIGRVINAAQRDACHSHGVYRLLGMASAVREGLARGDVAPEVIDHASAIVKVDARFGFSPLAFERGLPALIEKTRRQGIAAMAINRCFHFTALWPEVERIAAEGLVGIAMTPSHAWVAPHGGSRGLFGTNPLAFSWPRPHAEPYVFDFATSAIARGDIELHRRAGKPLEPGWAVDSAGRPTLDPQAALDGAMLSFGGHKGSALATMIELLAGPLIDDMTSLESQRFDHGRGAAPCHGELILTLDPQAFLGVSLEAAQTRAEALFAEIVAQGARLPSERRRAARRQAITEGAVEIPAALVEELEALRSGQG</sequence>
<reference evidence="3 4" key="1">
    <citation type="submission" date="2016-04" db="EMBL/GenBank/DDBJ databases">
        <title>Complete Genome Sequence of Halotalea alkalilenta IHB B 13600.</title>
        <authorList>
            <person name="Swarnkar M.K."/>
            <person name="Sharma A."/>
            <person name="Kaushal K."/>
            <person name="Soni R."/>
            <person name="Rana S."/>
            <person name="Singh A.K."/>
            <person name="Gulati A."/>
        </authorList>
    </citation>
    <scope>NUCLEOTIDE SEQUENCE [LARGE SCALE GENOMIC DNA]</scope>
    <source>
        <strain evidence="3 4">IHB B 13600</strain>
    </source>
</reference>
<protein>
    <submittedName>
        <fullName evidence="3">Oxidoreductase</fullName>
    </submittedName>
</protein>
<proteinExistence type="inferred from homology"/>
<organism evidence="3 4">
    <name type="scientific">Halotalea alkalilenta</name>
    <dbReference type="NCBI Taxonomy" id="376489"/>
    <lineage>
        <taxon>Bacteria</taxon>
        <taxon>Pseudomonadati</taxon>
        <taxon>Pseudomonadota</taxon>
        <taxon>Gammaproteobacteria</taxon>
        <taxon>Oceanospirillales</taxon>
        <taxon>Halomonadaceae</taxon>
        <taxon>Halotalea</taxon>
    </lineage>
</organism>
<dbReference type="STRING" id="376489.A5892_01405"/>
<keyword evidence="2" id="KW-0560">Oxidoreductase</keyword>
<accession>A0A172YAK8</accession>
<evidence type="ECO:0000313" key="3">
    <source>
        <dbReference type="EMBL" id="ANF56283.1"/>
    </source>
</evidence>
<name>A0A172YAK8_9GAMM</name>
<dbReference type="InterPro" id="IPR036111">
    <property type="entry name" value="Mal/L-sulfo/L-lacto_DH-like_sf"/>
</dbReference>
<dbReference type="GO" id="GO:0016491">
    <property type="term" value="F:oxidoreductase activity"/>
    <property type="evidence" value="ECO:0007669"/>
    <property type="project" value="UniProtKB-KW"/>
</dbReference>
<keyword evidence="4" id="KW-1185">Reference proteome</keyword>
<dbReference type="KEGG" id="haa:A5892_01405"/>
<dbReference type="InterPro" id="IPR043143">
    <property type="entry name" value="Mal/L-sulf/L-lact_DH-like_NADP"/>
</dbReference>
<gene>
    <name evidence="3" type="ORF">A5892_01405</name>
</gene>
<dbReference type="PANTHER" id="PTHR11091:SF0">
    <property type="entry name" value="MALATE DEHYDROGENASE"/>
    <property type="match status" value="1"/>
</dbReference>
<dbReference type="Gene3D" id="3.30.1370.60">
    <property type="entry name" value="Hypothetical oxidoreductase yiak, domain 2"/>
    <property type="match status" value="1"/>
</dbReference>
<dbReference type="PANTHER" id="PTHR11091">
    <property type="entry name" value="OXIDOREDUCTASE-RELATED"/>
    <property type="match status" value="1"/>
</dbReference>
<comment type="similarity">
    <text evidence="1">Belongs to the LDH2/MDH2 oxidoreductase family.</text>
</comment>
<dbReference type="InterPro" id="IPR043144">
    <property type="entry name" value="Mal/L-sulf/L-lact_DH-like_ah"/>
</dbReference>